<organism evidence="1 2">
    <name type="scientific">Enterobacter cloacae</name>
    <dbReference type="NCBI Taxonomy" id="550"/>
    <lineage>
        <taxon>Bacteria</taxon>
        <taxon>Pseudomonadati</taxon>
        <taxon>Pseudomonadota</taxon>
        <taxon>Gammaproteobacteria</taxon>
        <taxon>Enterobacterales</taxon>
        <taxon>Enterobacteriaceae</taxon>
        <taxon>Enterobacter</taxon>
        <taxon>Enterobacter cloacae complex</taxon>
    </lineage>
</organism>
<proteinExistence type="predicted"/>
<evidence type="ECO:0000313" key="1">
    <source>
        <dbReference type="EMBL" id="PTM36959.1"/>
    </source>
</evidence>
<name>A0A2T4Y457_ENTCL</name>
<reference evidence="1 2" key="1">
    <citation type="submission" date="2018-04" db="EMBL/GenBank/DDBJ databases">
        <title>Genome sequencing reveals highly heavy metal resistance and biotechnology application of the novel Enterobacter cloacae amazonensis isolated from wastewater river in Manaus - Amazonas.</title>
        <authorList>
            <person name="Astolfi M.C.T."/>
            <person name="Carvalho E.B.D.S."/>
            <person name="Lacerda L.B."/>
            <person name="Pinto M.V."/>
            <person name="Nogueira V.B."/>
            <person name="Barros A.M."/>
            <person name="Astolfi-Filho S."/>
        </authorList>
    </citation>
    <scope>NUCLEOTIDE SEQUENCE [LARGE SCALE GENOMIC DNA]</scope>
    <source>
        <strain evidence="2">amazonensis</strain>
    </source>
</reference>
<dbReference type="AlphaFoldDB" id="A0A2T4Y457"/>
<evidence type="ECO:0000313" key="2">
    <source>
        <dbReference type="Proteomes" id="UP000241614"/>
    </source>
</evidence>
<protein>
    <submittedName>
        <fullName evidence="1">Uncharacterized protein</fullName>
    </submittedName>
</protein>
<sequence length="238" mass="26938">MRFFRNAPEKFVLKMKTDENFITLFYGDEVVLNLTPDELLMRRGRSDAIVSGFDNYQDIMTFDLLYVGIAKENQDSYSRLIAKGHKARMDILANERQRVPGARVSDETFLLLFQIEPLTISVFSGPGDLDDEDLNFSVDYHRLVADAEKAVINTFKPKYNKQLYANYPKGKDGLYQQGYDGYTYAISEGMAFNTFYGTIKGARSPDGLFITNEADFISVIGDEVTLNISGVDFNVSVD</sequence>
<gene>
    <name evidence="1" type="ORF">DA103_06200</name>
</gene>
<dbReference type="OrthoDB" id="9804173at2"/>
<accession>A0A2T4Y457</accession>
<dbReference type="EMBL" id="PZPP01000008">
    <property type="protein sequence ID" value="PTM36959.1"/>
    <property type="molecule type" value="Genomic_DNA"/>
</dbReference>
<dbReference type="Proteomes" id="UP000241614">
    <property type="component" value="Unassembled WGS sequence"/>
</dbReference>
<comment type="caution">
    <text evidence="1">The sequence shown here is derived from an EMBL/GenBank/DDBJ whole genome shotgun (WGS) entry which is preliminary data.</text>
</comment>